<protein>
    <submittedName>
        <fullName evidence="1">Mannose/fructose/sorbose family PTS</fullName>
    </submittedName>
</protein>
<proteinExistence type="predicted"/>
<evidence type="ECO:0000313" key="2">
    <source>
        <dbReference type="Proteomes" id="UP000193538"/>
    </source>
</evidence>
<comment type="caution">
    <text evidence="1">The sequence shown here is derived from an EMBL/GenBank/DDBJ whole genome shotgun (WGS) entry which is preliminary data.</text>
</comment>
<organism evidence="1 2">
    <name type="scientific">Streptococcus oralis subsp. tigurinus</name>
    <dbReference type="NCBI Taxonomy" id="1077464"/>
    <lineage>
        <taxon>Bacteria</taxon>
        <taxon>Bacillati</taxon>
        <taxon>Bacillota</taxon>
        <taxon>Bacilli</taxon>
        <taxon>Lactobacillales</taxon>
        <taxon>Streptococcaceae</taxon>
        <taxon>Streptococcus</taxon>
    </lineage>
</organism>
<gene>
    <name evidence="1" type="ORF">B7729_06435</name>
</gene>
<sequence>MKEYTVSFLSKLQGNSREHFVFLIKNGRICLAPHLLIGYPRDKLVKPSNSIKSRLFSVKK</sequence>
<name>A0A1X1FVB4_STROR</name>
<evidence type="ECO:0000313" key="1">
    <source>
        <dbReference type="EMBL" id="ORO38220.1"/>
    </source>
</evidence>
<dbReference type="Proteomes" id="UP000193538">
    <property type="component" value="Unassembled WGS sequence"/>
</dbReference>
<reference evidence="1 2" key="1">
    <citation type="journal article" date="2016" name="Eur. J. Clin. Microbiol. Infect. Dis.">
        <title>Whole genome sequencing as a tool for phylogenetic analysis of clinical strains of Mitis group streptococci.</title>
        <authorList>
            <person name="Rasmussen L.H."/>
            <person name="Dargis R."/>
            <person name="Hojholt K."/>
            <person name="Christensen J.J."/>
            <person name="Skovgaard O."/>
            <person name="Justesen U.S."/>
            <person name="Rosenvinge F.S."/>
            <person name="Moser C."/>
            <person name="Lukjancenko O."/>
            <person name="Rasmussen S."/>
            <person name="Nielsen X.C."/>
        </authorList>
    </citation>
    <scope>NUCLEOTIDE SEQUENCE [LARGE SCALE GENOMIC DNA]</scope>
    <source>
        <strain evidence="1 2">OD_348934_12</strain>
    </source>
</reference>
<dbReference type="AlphaFoldDB" id="A0A1X1FVB4"/>
<dbReference type="EMBL" id="NCUC01000014">
    <property type="protein sequence ID" value="ORO38220.1"/>
    <property type="molecule type" value="Genomic_DNA"/>
</dbReference>
<accession>A0A1X1FVB4</accession>